<reference evidence="2 3" key="1">
    <citation type="submission" date="2019-07" db="EMBL/GenBank/DDBJ databases">
        <title>Whole genome shotgun sequence of Skermanella aerolata NBRC 106429.</title>
        <authorList>
            <person name="Hosoyama A."/>
            <person name="Uohara A."/>
            <person name="Ohji S."/>
            <person name="Ichikawa N."/>
        </authorList>
    </citation>
    <scope>NUCLEOTIDE SEQUENCE [LARGE SCALE GENOMIC DNA]</scope>
    <source>
        <strain evidence="2 3">NBRC 106429</strain>
    </source>
</reference>
<dbReference type="PANTHER" id="PTHR31876">
    <property type="entry name" value="COV-LIKE PROTEIN 1"/>
    <property type="match status" value="1"/>
</dbReference>
<evidence type="ECO:0000256" key="1">
    <source>
        <dbReference type="SAM" id="Phobius"/>
    </source>
</evidence>
<dbReference type="Proteomes" id="UP000321523">
    <property type="component" value="Unassembled WGS sequence"/>
</dbReference>
<dbReference type="AlphaFoldDB" id="A0A512DQU0"/>
<comment type="caution">
    <text evidence="2">The sequence shown here is derived from an EMBL/GenBank/DDBJ whole genome shotgun (WGS) entry which is preliminary data.</text>
</comment>
<organism evidence="2 3">
    <name type="scientific">Skermanella aerolata</name>
    <dbReference type="NCBI Taxonomy" id="393310"/>
    <lineage>
        <taxon>Bacteria</taxon>
        <taxon>Pseudomonadati</taxon>
        <taxon>Pseudomonadota</taxon>
        <taxon>Alphaproteobacteria</taxon>
        <taxon>Rhodospirillales</taxon>
        <taxon>Azospirillaceae</taxon>
        <taxon>Skermanella</taxon>
    </lineage>
</organism>
<dbReference type="PANTHER" id="PTHR31876:SF26">
    <property type="entry name" value="PROTEIN LIKE COV 2"/>
    <property type="match status" value="1"/>
</dbReference>
<dbReference type="EMBL" id="BJYZ01000013">
    <property type="protein sequence ID" value="GEO38868.1"/>
    <property type="molecule type" value="Genomic_DNA"/>
</dbReference>
<gene>
    <name evidence="2" type="ORF">SAE02_30160</name>
</gene>
<keyword evidence="1" id="KW-0472">Membrane</keyword>
<name>A0A512DQU0_9PROT</name>
<dbReference type="InterPro" id="IPR007462">
    <property type="entry name" value="COV1-like"/>
</dbReference>
<proteinExistence type="predicted"/>
<feature type="transmembrane region" description="Helical" evidence="1">
    <location>
        <begin position="77"/>
        <end position="110"/>
    </location>
</feature>
<keyword evidence="3" id="KW-1185">Reference proteome</keyword>
<keyword evidence="1" id="KW-0812">Transmembrane</keyword>
<keyword evidence="1" id="KW-1133">Transmembrane helix</keyword>
<evidence type="ECO:0000313" key="2">
    <source>
        <dbReference type="EMBL" id="GEO38868.1"/>
    </source>
</evidence>
<dbReference type="RefSeq" id="WP_063772248.1">
    <property type="nucleotide sequence ID" value="NZ_BJYZ01000013.1"/>
</dbReference>
<dbReference type="Pfam" id="PF04367">
    <property type="entry name" value="DUF502"/>
    <property type="match status" value="1"/>
</dbReference>
<accession>A0A512DQU0</accession>
<feature type="transmembrane region" description="Helical" evidence="1">
    <location>
        <begin position="34"/>
        <end position="57"/>
    </location>
</feature>
<evidence type="ECO:0000313" key="3">
    <source>
        <dbReference type="Proteomes" id="UP000321523"/>
    </source>
</evidence>
<sequence>MLPSDPVKTTDPAALEAGKTGKPLRIGLLARIRAYFLAGILVTAPVAITLYLAWAVIDLIDNSVSRLLPAQYNPENYMPFSVPGLGVLIVILTLTLIGAFTAGVIGRLVIRMGEGVLARMPIIRSVYAATKQIMETVLANQSAAFREVVLLEYPRRGIWTLGFISGQTHGEVRDLSADDVVNVFVPTTPNPTSGFLLFVPRSELHVLSMTVEEGIKMVVSSGIVTPPERRKVEGEAVTEAPVRAAATVE</sequence>
<protein>
    <submittedName>
        <fullName evidence="2">Membrane protein</fullName>
    </submittedName>
</protein>